<dbReference type="EMBL" id="LZLG01000056">
    <property type="protein sequence ID" value="OBJ61386.1"/>
    <property type="molecule type" value="Genomic_DNA"/>
</dbReference>
<name>A0A853M4P3_9MYCO</name>
<evidence type="ECO:0000256" key="1">
    <source>
        <dbReference type="SAM" id="MobiDB-lite"/>
    </source>
</evidence>
<proteinExistence type="predicted"/>
<organism evidence="2 3">
    <name type="scientific">Mycobacterium colombiense</name>
    <dbReference type="NCBI Taxonomy" id="339268"/>
    <lineage>
        <taxon>Bacteria</taxon>
        <taxon>Bacillati</taxon>
        <taxon>Actinomycetota</taxon>
        <taxon>Actinomycetes</taxon>
        <taxon>Mycobacteriales</taxon>
        <taxon>Mycobacteriaceae</taxon>
        <taxon>Mycobacterium</taxon>
        <taxon>Mycobacterium avium complex (MAC)</taxon>
    </lineage>
</organism>
<protein>
    <submittedName>
        <fullName evidence="2">Uncharacterized protein</fullName>
    </submittedName>
</protein>
<dbReference type="Proteomes" id="UP000093894">
    <property type="component" value="Unassembled WGS sequence"/>
</dbReference>
<dbReference type="AlphaFoldDB" id="A0A853M4P3"/>
<accession>A0A853M4P3</accession>
<feature type="region of interest" description="Disordered" evidence="1">
    <location>
        <begin position="1"/>
        <end position="22"/>
    </location>
</feature>
<sequence length="100" mass="10929">MSHLLSASSAAPDVASAPSAVGSVHNASTPVFITEQQVVFSTAAAMSVPPTTTRNRRVPTRLSVAIGRVHLRLPEPRPIYPRRESNYFEAARMSREMDRL</sequence>
<evidence type="ECO:0000313" key="2">
    <source>
        <dbReference type="EMBL" id="OBJ61386.1"/>
    </source>
</evidence>
<dbReference type="RefSeq" id="WP_065053676.1">
    <property type="nucleotide sequence ID" value="NZ_LZKX01000288.1"/>
</dbReference>
<comment type="caution">
    <text evidence="2">The sequence shown here is derived from an EMBL/GenBank/DDBJ whole genome shotgun (WGS) entry which is preliminary data.</text>
</comment>
<reference evidence="2 3" key="1">
    <citation type="submission" date="2016-06" db="EMBL/GenBank/DDBJ databases">
        <authorList>
            <person name="Sutton G."/>
            <person name="Brinkac L."/>
            <person name="Sanka R."/>
            <person name="Adams M."/>
            <person name="Lau E."/>
            <person name="Garcia-Basteiro A."/>
            <person name="Lopez-Varela E."/>
            <person name="Palencia S."/>
        </authorList>
    </citation>
    <scope>NUCLEOTIDE SEQUENCE [LARGE SCALE GENOMIC DNA]</scope>
    <source>
        <strain evidence="2 3">1164983.0</strain>
    </source>
</reference>
<evidence type="ECO:0000313" key="3">
    <source>
        <dbReference type="Proteomes" id="UP000093894"/>
    </source>
</evidence>
<gene>
    <name evidence="2" type="ORF">A5628_05135</name>
</gene>